<keyword evidence="1" id="KW-0472">Membrane</keyword>
<gene>
    <name evidence="2" type="ORF">SAMN05421663_105157</name>
</gene>
<feature type="transmembrane region" description="Helical" evidence="1">
    <location>
        <begin position="235"/>
        <end position="256"/>
    </location>
</feature>
<dbReference type="Proteomes" id="UP000198666">
    <property type="component" value="Unassembled WGS sequence"/>
</dbReference>
<evidence type="ECO:0008006" key="4">
    <source>
        <dbReference type="Google" id="ProtNLM"/>
    </source>
</evidence>
<keyword evidence="1" id="KW-0812">Transmembrane</keyword>
<feature type="transmembrane region" description="Helical" evidence="1">
    <location>
        <begin position="7"/>
        <end position="25"/>
    </location>
</feature>
<feature type="transmembrane region" description="Helical" evidence="1">
    <location>
        <begin position="68"/>
        <end position="86"/>
    </location>
</feature>
<dbReference type="Pfam" id="PF11299">
    <property type="entry name" value="DUF3100"/>
    <property type="match status" value="1"/>
</dbReference>
<feature type="transmembrane region" description="Helical" evidence="1">
    <location>
        <begin position="164"/>
        <end position="182"/>
    </location>
</feature>
<dbReference type="InterPro" id="IPR021450">
    <property type="entry name" value="DUF3100"/>
</dbReference>
<proteinExistence type="predicted"/>
<dbReference type="RefSeq" id="WP_093727242.1">
    <property type="nucleotide sequence ID" value="NZ_FMZB01000005.1"/>
</dbReference>
<feature type="transmembrane region" description="Helical" evidence="1">
    <location>
        <begin position="31"/>
        <end position="56"/>
    </location>
</feature>
<name>A0A1G6QNB9_9BACI</name>
<dbReference type="STRING" id="361279.SAMN05421663_105157"/>
<organism evidence="2 3">
    <name type="scientific">Terribacillus halophilus</name>
    <dbReference type="NCBI Taxonomy" id="361279"/>
    <lineage>
        <taxon>Bacteria</taxon>
        <taxon>Bacillati</taxon>
        <taxon>Bacillota</taxon>
        <taxon>Bacilli</taxon>
        <taxon>Bacillales</taxon>
        <taxon>Bacillaceae</taxon>
        <taxon>Terribacillus</taxon>
    </lineage>
</organism>
<dbReference type="AlphaFoldDB" id="A0A1G6QNB9"/>
<accession>A0A1G6QNB9</accession>
<keyword evidence="1" id="KW-1133">Transmembrane helix</keyword>
<evidence type="ECO:0000313" key="3">
    <source>
        <dbReference type="Proteomes" id="UP000198666"/>
    </source>
</evidence>
<reference evidence="3" key="1">
    <citation type="submission" date="2016-10" db="EMBL/GenBank/DDBJ databases">
        <authorList>
            <person name="Varghese N."/>
            <person name="Submissions S."/>
        </authorList>
    </citation>
    <scope>NUCLEOTIDE SEQUENCE [LARGE SCALE GENOMIC DNA]</scope>
    <source>
        <strain evidence="3">DSM 21620</strain>
    </source>
</reference>
<keyword evidence="3" id="KW-1185">Reference proteome</keyword>
<evidence type="ECO:0000256" key="1">
    <source>
        <dbReference type="SAM" id="Phobius"/>
    </source>
</evidence>
<protein>
    <recommendedName>
        <fullName evidence="4">DUF3100 domain-containing protein</fullName>
    </recommendedName>
</protein>
<evidence type="ECO:0000313" key="2">
    <source>
        <dbReference type="EMBL" id="SDC93900.1"/>
    </source>
</evidence>
<dbReference type="EMBL" id="FMZB01000005">
    <property type="protein sequence ID" value="SDC93900.1"/>
    <property type="molecule type" value="Genomic_DNA"/>
</dbReference>
<sequence length="276" mass="30034">MGLKRNYVILLIFALIVITAAEMIGTQSLSFGTFSISLMPLAFAILITMVLGLPIFRKGFLQRIYSKANVQFSSKYLIFIMLPLMARYGADVAPQLREILNVGWVFIAQELGNLGTVLLGLPVALLIGLRREAIGATLGLGREGELAYISEKYTLESKEGQGVLSLYIIGTLFGTIFFSLIAPIMLDIGFRVEALAMASGVGSASMMTASSATLIERVPEMESTIIGYAAASQLLTSFLGTFTMVFLAVPLQRFLYNKLTKKKKQQEVPADVHAAE</sequence>
<dbReference type="OrthoDB" id="5451070at2"/>